<dbReference type="InterPro" id="IPR014883">
    <property type="entry name" value="VRR_NUC"/>
</dbReference>
<dbReference type="GO" id="GO:0004518">
    <property type="term" value="F:nuclease activity"/>
    <property type="evidence" value="ECO:0007669"/>
    <property type="project" value="UniProtKB-KW"/>
</dbReference>
<dbReference type="AlphaFoldDB" id="A0A3L9L724"/>
<dbReference type="GO" id="GO:0003676">
    <property type="term" value="F:nucleic acid binding"/>
    <property type="evidence" value="ECO:0007669"/>
    <property type="project" value="InterPro"/>
</dbReference>
<dbReference type="SMART" id="SM00990">
    <property type="entry name" value="VRR_NUC"/>
    <property type="match status" value="1"/>
</dbReference>
<dbReference type="InterPro" id="IPR011856">
    <property type="entry name" value="tRNA_endonuc-like_dom_sf"/>
</dbReference>
<feature type="domain" description="VRR-NUC" evidence="4">
    <location>
        <begin position="5"/>
        <end position="88"/>
    </location>
</feature>
<evidence type="ECO:0000259" key="4">
    <source>
        <dbReference type="SMART" id="SM00990"/>
    </source>
</evidence>
<keyword evidence="3" id="KW-0378">Hydrolase</keyword>
<keyword evidence="6" id="KW-1185">Reference proteome</keyword>
<dbReference type="Proteomes" id="UP000277871">
    <property type="component" value="Unassembled WGS sequence"/>
</dbReference>
<name>A0A3L9L724_9MICC</name>
<keyword evidence="2" id="KW-0540">Nuclease</keyword>
<sequence length="113" mass="12958">MILSWKEAQLQNHIIQMATALGWDFYHTHDSRRSPGGFPDLVLVHPRKRICLVRELKTERGRFRPKQEQWLENLHDAGVDAGVWRPSDVVSQRVHRELSAGTGYGTGSMGERP</sequence>
<evidence type="ECO:0000313" key="6">
    <source>
        <dbReference type="Proteomes" id="UP000277871"/>
    </source>
</evidence>
<protein>
    <submittedName>
        <fullName evidence="5">VRR-NUC domain-containing protein</fullName>
    </submittedName>
</protein>
<evidence type="ECO:0000313" key="5">
    <source>
        <dbReference type="EMBL" id="RLY94783.1"/>
    </source>
</evidence>
<accession>A0A3L9L724</accession>
<comment type="caution">
    <text evidence="5">The sequence shown here is derived from an EMBL/GenBank/DDBJ whole genome shotgun (WGS) entry which is preliminary data.</text>
</comment>
<evidence type="ECO:0000256" key="3">
    <source>
        <dbReference type="ARBA" id="ARBA00022801"/>
    </source>
</evidence>
<dbReference type="Gene3D" id="3.40.1350.10">
    <property type="match status" value="1"/>
</dbReference>
<dbReference type="EMBL" id="RDEX01000001">
    <property type="protein sequence ID" value="RLY94783.1"/>
    <property type="molecule type" value="Genomic_DNA"/>
</dbReference>
<evidence type="ECO:0000256" key="2">
    <source>
        <dbReference type="ARBA" id="ARBA00022722"/>
    </source>
</evidence>
<dbReference type="GO" id="GO:0016788">
    <property type="term" value="F:hydrolase activity, acting on ester bonds"/>
    <property type="evidence" value="ECO:0007669"/>
    <property type="project" value="InterPro"/>
</dbReference>
<comment type="cofactor">
    <cofactor evidence="1">
        <name>Mg(2+)</name>
        <dbReference type="ChEBI" id="CHEBI:18420"/>
    </cofactor>
</comment>
<proteinExistence type="predicted"/>
<organism evidence="5 6">
    <name type="scientific">Kocuria tytonicola</name>
    <dbReference type="NCBI Taxonomy" id="2055946"/>
    <lineage>
        <taxon>Bacteria</taxon>
        <taxon>Bacillati</taxon>
        <taxon>Actinomycetota</taxon>
        <taxon>Actinomycetes</taxon>
        <taxon>Micrococcales</taxon>
        <taxon>Micrococcaceae</taxon>
        <taxon>Kocuria</taxon>
    </lineage>
</organism>
<gene>
    <name evidence="5" type="ORF">EAE32_06490</name>
</gene>
<reference evidence="5 6" key="1">
    <citation type="submission" date="2018-10" db="EMBL/GenBank/DDBJ databases">
        <title>Kocuria tytonicola, new bacteria from the preen glands of American barn owls (Tyto furcata).</title>
        <authorList>
            <person name="Braun M.S."/>
            <person name="Wang E."/>
            <person name="Zimmermann S."/>
            <person name="Boutin S."/>
            <person name="Wagner H."/>
            <person name="Wink M."/>
        </authorList>
    </citation>
    <scope>NUCLEOTIDE SEQUENCE [LARGE SCALE GENOMIC DNA]</scope>
    <source>
        <strain evidence="5 6">473</strain>
    </source>
</reference>
<dbReference type="Pfam" id="PF08774">
    <property type="entry name" value="VRR_NUC"/>
    <property type="match status" value="1"/>
</dbReference>
<evidence type="ECO:0000256" key="1">
    <source>
        <dbReference type="ARBA" id="ARBA00001946"/>
    </source>
</evidence>